<dbReference type="AlphaFoldDB" id="A0A484HCC7"/>
<dbReference type="Pfam" id="PF22295">
    <property type="entry name" value="DUF6967"/>
    <property type="match status" value="1"/>
</dbReference>
<organism evidence="1">
    <name type="scientific">invertebrate metagenome</name>
    <dbReference type="NCBI Taxonomy" id="1711999"/>
    <lineage>
        <taxon>unclassified sequences</taxon>
        <taxon>metagenomes</taxon>
        <taxon>organismal metagenomes</taxon>
    </lineage>
</organism>
<dbReference type="EMBL" id="LR026963">
    <property type="protein sequence ID" value="VBB69818.1"/>
    <property type="molecule type" value="Genomic_DNA"/>
</dbReference>
<dbReference type="InterPro" id="IPR054240">
    <property type="entry name" value="DUF6967"/>
</dbReference>
<evidence type="ECO:0000313" key="1">
    <source>
        <dbReference type="EMBL" id="VBB69818.1"/>
    </source>
</evidence>
<sequence length="92" mass="10188">MTGAAAGTRHEDGDTMSMGLDETLTFLDKLLAPWGKEIDLKAVDYESGLQMLRVTIREKSRFTLIDLDTETASKLASHLAAWAEQAKRNMDS</sequence>
<reference evidence="1" key="1">
    <citation type="submission" date="2018-10" db="EMBL/GenBank/DDBJ databases">
        <authorList>
            <person name="Gruber-Vodicka H."/>
            <person name="Jaeckle O."/>
        </authorList>
    </citation>
    <scope>NUCLEOTIDE SEQUENCE</scope>
</reference>
<accession>A0A484HCC7</accession>
<name>A0A484HCC7_9ZZZZ</name>
<protein>
    <submittedName>
        <fullName evidence="1">Uncharacterized protein</fullName>
    </submittedName>
</protein>
<proteinExistence type="predicted"/>
<gene>
    <name evidence="1" type="ORF">RIEGSTA812A_PEG_1291</name>
</gene>